<dbReference type="Proteomes" id="UP001152795">
    <property type="component" value="Unassembled WGS sequence"/>
</dbReference>
<dbReference type="AlphaFoldDB" id="A0A7D9I811"/>
<reference evidence="1" key="1">
    <citation type="submission" date="2020-04" db="EMBL/GenBank/DDBJ databases">
        <authorList>
            <person name="Alioto T."/>
            <person name="Alioto T."/>
            <person name="Gomez Garrido J."/>
        </authorList>
    </citation>
    <scope>NUCLEOTIDE SEQUENCE</scope>
    <source>
        <strain evidence="1">A484AB</strain>
    </source>
</reference>
<evidence type="ECO:0000313" key="2">
    <source>
        <dbReference type="Proteomes" id="UP001152795"/>
    </source>
</evidence>
<evidence type="ECO:0000313" key="1">
    <source>
        <dbReference type="EMBL" id="CAB4002511.1"/>
    </source>
</evidence>
<comment type="caution">
    <text evidence="1">The sequence shown here is derived from an EMBL/GenBank/DDBJ whole genome shotgun (WGS) entry which is preliminary data.</text>
</comment>
<sequence>MIPRVNLQTDNVDGSNQNNVIGTSRKLRCEIRNDNSDNNGEENIPEYRLISLAAYPIMLSQIFNTCVGKKMKVDVLVISLSQTELLQRCVLGTTENQNGSLNALAWARYPKHKQHDCKAVRCPLAAAIPPLPYWSKESTWCYDHETAVHSCWG</sequence>
<gene>
    <name evidence="1" type="ORF">PACLA_8A006094</name>
</gene>
<protein>
    <submittedName>
        <fullName evidence="1">Uncharacterized protein</fullName>
    </submittedName>
</protein>
<keyword evidence="2" id="KW-1185">Reference proteome</keyword>
<proteinExistence type="predicted"/>
<name>A0A7D9I811_PARCT</name>
<dbReference type="EMBL" id="CACRXK020004377">
    <property type="protein sequence ID" value="CAB4002511.1"/>
    <property type="molecule type" value="Genomic_DNA"/>
</dbReference>
<accession>A0A7D9I811</accession>
<organism evidence="1 2">
    <name type="scientific">Paramuricea clavata</name>
    <name type="common">Red gorgonian</name>
    <name type="synonym">Violescent sea-whip</name>
    <dbReference type="NCBI Taxonomy" id="317549"/>
    <lineage>
        <taxon>Eukaryota</taxon>
        <taxon>Metazoa</taxon>
        <taxon>Cnidaria</taxon>
        <taxon>Anthozoa</taxon>
        <taxon>Octocorallia</taxon>
        <taxon>Malacalcyonacea</taxon>
        <taxon>Plexauridae</taxon>
        <taxon>Paramuricea</taxon>
    </lineage>
</organism>